<keyword evidence="2" id="KW-0285">Flavoprotein</keyword>
<dbReference type="EMBL" id="JANBVN010000027">
    <property type="protein sequence ID" value="KAJ9161056.1"/>
    <property type="molecule type" value="Genomic_DNA"/>
</dbReference>
<evidence type="ECO:0000256" key="3">
    <source>
        <dbReference type="ARBA" id="ARBA00022827"/>
    </source>
</evidence>
<dbReference type="Gene3D" id="3.30.43.10">
    <property type="entry name" value="Uridine Diphospho-n-acetylenolpyruvylglucosamine Reductase, domain 2"/>
    <property type="match status" value="1"/>
</dbReference>
<evidence type="ECO:0000313" key="7">
    <source>
        <dbReference type="Proteomes" id="UP001174691"/>
    </source>
</evidence>
<evidence type="ECO:0000256" key="4">
    <source>
        <dbReference type="ARBA" id="ARBA00023002"/>
    </source>
</evidence>
<reference evidence="6" key="1">
    <citation type="submission" date="2022-07" db="EMBL/GenBank/DDBJ databases">
        <title>Fungi with potential for degradation of polypropylene.</title>
        <authorList>
            <person name="Gostincar C."/>
        </authorList>
    </citation>
    <scope>NUCLEOTIDE SEQUENCE</scope>
    <source>
        <strain evidence="6">EXF-13287</strain>
    </source>
</reference>
<dbReference type="GO" id="GO:0005739">
    <property type="term" value="C:mitochondrion"/>
    <property type="evidence" value="ECO:0007669"/>
    <property type="project" value="TreeGrafter"/>
</dbReference>
<feature type="domain" description="FAD-binding PCMH-type" evidence="5">
    <location>
        <begin position="81"/>
        <end position="267"/>
    </location>
</feature>
<dbReference type="InterPro" id="IPR016171">
    <property type="entry name" value="Vanillyl_alc_oxidase_C-sub2"/>
</dbReference>
<dbReference type="Gene3D" id="1.10.45.10">
    <property type="entry name" value="Vanillyl-alcohol Oxidase, Chain A, domain 4"/>
    <property type="match status" value="1"/>
</dbReference>
<dbReference type="Gene3D" id="3.40.462.10">
    <property type="entry name" value="FAD-linked oxidases, C-terminal domain"/>
    <property type="match status" value="1"/>
</dbReference>
<dbReference type="InterPro" id="IPR016170">
    <property type="entry name" value="Cytok_DH_C_sf"/>
</dbReference>
<dbReference type="PANTHER" id="PTHR11748">
    <property type="entry name" value="D-LACTATE DEHYDROGENASE"/>
    <property type="match status" value="1"/>
</dbReference>
<dbReference type="Gene3D" id="3.30.465.10">
    <property type="match status" value="1"/>
</dbReference>
<evidence type="ECO:0000259" key="5">
    <source>
        <dbReference type="PROSITE" id="PS51387"/>
    </source>
</evidence>
<dbReference type="AlphaFoldDB" id="A0AA38SAB5"/>
<dbReference type="PANTHER" id="PTHR11748:SF114">
    <property type="entry name" value="ARYL-ALCOHOL OXIDASE VANILLYL-ALCOHOL OXIDASE (AFU_ORTHOLOGUE AFUA_3G09500)-RELATED"/>
    <property type="match status" value="1"/>
</dbReference>
<dbReference type="InterPro" id="IPR036318">
    <property type="entry name" value="FAD-bd_PCMH-like_sf"/>
</dbReference>
<dbReference type="GO" id="GO:0071949">
    <property type="term" value="F:FAD binding"/>
    <property type="evidence" value="ECO:0007669"/>
    <property type="project" value="InterPro"/>
</dbReference>
<dbReference type="Pfam" id="PF01565">
    <property type="entry name" value="FAD_binding_4"/>
    <property type="match status" value="1"/>
</dbReference>
<name>A0AA38SAB5_9PEZI</name>
<evidence type="ECO:0000256" key="1">
    <source>
        <dbReference type="ARBA" id="ARBA00001974"/>
    </source>
</evidence>
<dbReference type="SUPFAM" id="SSF56176">
    <property type="entry name" value="FAD-binding/transporter-associated domain-like"/>
    <property type="match status" value="1"/>
</dbReference>
<dbReference type="GO" id="GO:0008720">
    <property type="term" value="F:D-lactate dehydrogenase (NAD+) activity"/>
    <property type="evidence" value="ECO:0007669"/>
    <property type="project" value="TreeGrafter"/>
</dbReference>
<dbReference type="InterPro" id="IPR016166">
    <property type="entry name" value="FAD-bd_PCMH"/>
</dbReference>
<dbReference type="InterPro" id="IPR006094">
    <property type="entry name" value="Oxid_FAD_bind_N"/>
</dbReference>
<dbReference type="GO" id="GO:1903457">
    <property type="term" value="P:lactate catabolic process"/>
    <property type="evidence" value="ECO:0007669"/>
    <property type="project" value="TreeGrafter"/>
</dbReference>
<dbReference type="InterPro" id="IPR016169">
    <property type="entry name" value="FAD-bd_PCMH_sub2"/>
</dbReference>
<dbReference type="InterPro" id="IPR016164">
    <property type="entry name" value="FAD-linked_Oxase-like_C"/>
</dbReference>
<proteinExistence type="predicted"/>
<comment type="caution">
    <text evidence="6">The sequence shown here is derived from an EMBL/GenBank/DDBJ whole genome shotgun (WGS) entry which is preliminary data.</text>
</comment>
<protein>
    <submittedName>
        <fullName evidence="6">Vanillyl-alcohol oxidase</fullName>
    </submittedName>
</protein>
<sequence length="596" mass="66228">MTSILPDKYSIPEYESAHRATFAPPQKYPIRAVLPPGVRESDFAQVIKEFAAIVGQGCVFVGEALSDYVDPYDIYEADPQKRKLPSAAVCPGSIVELRNVLQVANKYGIPLWTFSRGKNLGYGGPAPRVNGSVALDLHRMNTIIEVNDEFHYAVVEPGVTFIDLYNYCVENNLKVWPSTASLGWGSVLGNTLDRGMGFGAHFSHHQVMGGIEVMLADGDLVRTGQWGISNSQSGFLSKFTYGPSVEGLFLQSNLGVVTKLSIWLMPQPEAFMCCSFSMPEFEDIEVMVDEFGRMRRDGTIPNCVWMTSLIETLCISGRREDYWKGEGPIPQWRIDELQKEMGVGHWLARFGLYGSKRLVQAQFDQIQEGLKKKAPTGELNGALYTGKDGELLDAATVPPEHGLMLVGVPTMWSLPLIDWPLPRDGNGNNVGKAAHGDYAPVIPSSGKLVLEWMKVSAPHYQAAGIELMCDFFMYERHIVAMNMFTYDQMSEEQGKKIHNLYYGLYGEAKKRGYGMYRAHVNHMDLIAGVNDFNGHAYNRFVEKIKDALDPNGILAPGKQGIWPNRYRHLREANPEQAIEGLSNLSLSEPGTNGAPQ</sequence>
<dbReference type="Proteomes" id="UP001174691">
    <property type="component" value="Unassembled WGS sequence"/>
</dbReference>
<dbReference type="InterPro" id="IPR004113">
    <property type="entry name" value="FAD-bd_oxidored_4_C"/>
</dbReference>
<dbReference type="InterPro" id="IPR016167">
    <property type="entry name" value="FAD-bd_PCMH_sub1"/>
</dbReference>
<dbReference type="GO" id="GO:0004458">
    <property type="term" value="F:D-lactate dehydrogenase (cytochrome) activity"/>
    <property type="evidence" value="ECO:0007669"/>
    <property type="project" value="TreeGrafter"/>
</dbReference>
<dbReference type="Pfam" id="PF02913">
    <property type="entry name" value="FAD-oxidase_C"/>
    <property type="match status" value="1"/>
</dbReference>
<evidence type="ECO:0000256" key="2">
    <source>
        <dbReference type="ARBA" id="ARBA00022630"/>
    </source>
</evidence>
<keyword evidence="4" id="KW-0560">Oxidoreductase</keyword>
<keyword evidence="7" id="KW-1185">Reference proteome</keyword>
<accession>A0AA38SAB5</accession>
<organism evidence="6 7">
    <name type="scientific">Coniochaeta hoffmannii</name>
    <dbReference type="NCBI Taxonomy" id="91930"/>
    <lineage>
        <taxon>Eukaryota</taxon>
        <taxon>Fungi</taxon>
        <taxon>Dikarya</taxon>
        <taxon>Ascomycota</taxon>
        <taxon>Pezizomycotina</taxon>
        <taxon>Sordariomycetes</taxon>
        <taxon>Sordariomycetidae</taxon>
        <taxon>Coniochaetales</taxon>
        <taxon>Coniochaetaceae</taxon>
        <taxon>Coniochaeta</taxon>
    </lineage>
</organism>
<dbReference type="SUPFAM" id="SSF55103">
    <property type="entry name" value="FAD-linked oxidases, C-terminal domain"/>
    <property type="match status" value="1"/>
</dbReference>
<dbReference type="PROSITE" id="PS51387">
    <property type="entry name" value="FAD_PCMH"/>
    <property type="match status" value="1"/>
</dbReference>
<gene>
    <name evidence="6" type="ORF">NKR19_g2601</name>
</gene>
<evidence type="ECO:0000313" key="6">
    <source>
        <dbReference type="EMBL" id="KAJ9161056.1"/>
    </source>
</evidence>
<keyword evidence="3" id="KW-0274">FAD</keyword>
<comment type="cofactor">
    <cofactor evidence="1">
        <name>FAD</name>
        <dbReference type="ChEBI" id="CHEBI:57692"/>
    </cofactor>
</comment>